<protein>
    <submittedName>
        <fullName evidence="2">Uncharacterized protein</fullName>
    </submittedName>
</protein>
<accession>A0ABX1GBJ6</accession>
<name>A0ABX1GBJ6_9MICC</name>
<keyword evidence="1" id="KW-0732">Signal</keyword>
<gene>
    <name evidence="2" type="ORF">HED64_19515</name>
</gene>
<reference evidence="2 3" key="1">
    <citation type="submission" date="2020-04" db="EMBL/GenBank/DDBJ databases">
        <title>Paeniglutamicibacter sp. ANT13_2, a novel actinomycete isolated from sediment in Antarctica.</title>
        <authorList>
            <person name="Sakdapetsiri C."/>
            <person name="Pinyakong O."/>
        </authorList>
    </citation>
    <scope>NUCLEOTIDE SEQUENCE [LARGE SCALE GENOMIC DNA]</scope>
    <source>
        <strain evidence="2 3">ANT13_2</strain>
    </source>
</reference>
<dbReference type="RefSeq" id="WP_168153610.1">
    <property type="nucleotide sequence ID" value="NZ_JAAWVT010000018.1"/>
</dbReference>
<evidence type="ECO:0000313" key="3">
    <source>
        <dbReference type="Proteomes" id="UP000746595"/>
    </source>
</evidence>
<comment type="caution">
    <text evidence="2">The sequence shown here is derived from an EMBL/GenBank/DDBJ whole genome shotgun (WGS) entry which is preliminary data.</text>
</comment>
<evidence type="ECO:0000256" key="1">
    <source>
        <dbReference type="SAM" id="SignalP"/>
    </source>
</evidence>
<proteinExistence type="predicted"/>
<feature type="chain" id="PRO_5047544139" evidence="1">
    <location>
        <begin position="21"/>
        <end position="159"/>
    </location>
</feature>
<dbReference type="EMBL" id="JAAWVT010000018">
    <property type="protein sequence ID" value="NKG22880.1"/>
    <property type="molecule type" value="Genomic_DNA"/>
</dbReference>
<sequence>MKILPFAIAGLLLATGCSSAQTKLAVSDDVPASVCRPANTSGEFLVAMNYLHNEGKTPAEITKVELDDPTNLKLQGFGIISNEEVGTRGAGGDLQLDTNRVIAVGDTAAIQVELGLNNTTEPGTAKSLKVTYNNPDEKDTASLTMMTTLEVLPAGQTCK</sequence>
<dbReference type="Proteomes" id="UP000746595">
    <property type="component" value="Unassembled WGS sequence"/>
</dbReference>
<evidence type="ECO:0000313" key="2">
    <source>
        <dbReference type="EMBL" id="NKG22880.1"/>
    </source>
</evidence>
<keyword evidence="3" id="KW-1185">Reference proteome</keyword>
<dbReference type="PROSITE" id="PS51257">
    <property type="entry name" value="PROKAR_LIPOPROTEIN"/>
    <property type="match status" value="1"/>
</dbReference>
<feature type="signal peptide" evidence="1">
    <location>
        <begin position="1"/>
        <end position="20"/>
    </location>
</feature>
<organism evidence="2 3">
    <name type="scientific">Paeniglutamicibacter terrestris</name>
    <dbReference type="NCBI Taxonomy" id="2723403"/>
    <lineage>
        <taxon>Bacteria</taxon>
        <taxon>Bacillati</taxon>
        <taxon>Actinomycetota</taxon>
        <taxon>Actinomycetes</taxon>
        <taxon>Micrococcales</taxon>
        <taxon>Micrococcaceae</taxon>
        <taxon>Paeniglutamicibacter</taxon>
    </lineage>
</organism>